<dbReference type="Pfam" id="PF00126">
    <property type="entry name" value="HTH_1"/>
    <property type="match status" value="1"/>
</dbReference>
<dbReference type="RefSeq" id="WP_311759651.1">
    <property type="nucleotide sequence ID" value="NZ_JAVRQI010000008.1"/>
</dbReference>
<dbReference type="InterPro" id="IPR000847">
    <property type="entry name" value="LysR_HTH_N"/>
</dbReference>
<dbReference type="SUPFAM" id="SSF46785">
    <property type="entry name" value="Winged helix' DNA-binding domain"/>
    <property type="match status" value="1"/>
</dbReference>
<dbReference type="InterPro" id="IPR036388">
    <property type="entry name" value="WH-like_DNA-bd_sf"/>
</dbReference>
<organism evidence="3 4">
    <name type="scientific">Paracoccus broussonetiae</name>
    <dbReference type="NCBI Taxonomy" id="3075834"/>
    <lineage>
        <taxon>Bacteria</taxon>
        <taxon>Pseudomonadati</taxon>
        <taxon>Pseudomonadota</taxon>
        <taxon>Alphaproteobacteria</taxon>
        <taxon>Rhodobacterales</taxon>
        <taxon>Paracoccaceae</taxon>
        <taxon>Paracoccus</taxon>
    </lineage>
</organism>
<evidence type="ECO:0000313" key="4">
    <source>
        <dbReference type="Proteomes" id="UP001251085"/>
    </source>
</evidence>
<sequence length="39" mass="4086">MRFDLTDLRLFLAVAEAGSITHGAALAGLSLAAASERLR</sequence>
<name>A0ABU3EE87_9RHOB</name>
<dbReference type="EMBL" id="JAVRQI010000008">
    <property type="protein sequence ID" value="MDT1062553.1"/>
    <property type="molecule type" value="Genomic_DNA"/>
</dbReference>
<gene>
    <name evidence="3" type="ORF">RM190_11810</name>
</gene>
<dbReference type="Proteomes" id="UP001251085">
    <property type="component" value="Unassembled WGS sequence"/>
</dbReference>
<evidence type="ECO:0000256" key="1">
    <source>
        <dbReference type="SAM" id="Phobius"/>
    </source>
</evidence>
<keyword evidence="1" id="KW-0812">Transmembrane</keyword>
<reference evidence="4" key="1">
    <citation type="submission" date="2023-07" db="EMBL/GenBank/DDBJ databases">
        <title>Characterization of two Paracoccaceae strains isolated from Phycosphere and proposal of Xinfangfangia lacusdiani sp. nov.</title>
        <authorList>
            <person name="Deng Y."/>
            <person name="Zhang Y.Q."/>
        </authorList>
    </citation>
    <scope>NUCLEOTIDE SEQUENCE [LARGE SCALE GENOMIC DNA]</scope>
    <source>
        <strain evidence="4">CPCC 101403</strain>
    </source>
</reference>
<feature type="domain" description="HTH lysR-type" evidence="2">
    <location>
        <begin position="3"/>
        <end position="39"/>
    </location>
</feature>
<keyword evidence="4" id="KW-1185">Reference proteome</keyword>
<dbReference type="Gene3D" id="1.10.10.10">
    <property type="entry name" value="Winged helix-like DNA-binding domain superfamily/Winged helix DNA-binding domain"/>
    <property type="match status" value="1"/>
</dbReference>
<accession>A0ABU3EE87</accession>
<protein>
    <submittedName>
        <fullName evidence="3">LysR family transcriptional regulator</fullName>
    </submittedName>
</protein>
<keyword evidence="1" id="KW-0472">Membrane</keyword>
<evidence type="ECO:0000259" key="2">
    <source>
        <dbReference type="PROSITE" id="PS50931"/>
    </source>
</evidence>
<evidence type="ECO:0000313" key="3">
    <source>
        <dbReference type="EMBL" id="MDT1062553.1"/>
    </source>
</evidence>
<dbReference type="InterPro" id="IPR036390">
    <property type="entry name" value="WH_DNA-bd_sf"/>
</dbReference>
<proteinExistence type="predicted"/>
<dbReference type="PROSITE" id="PS50931">
    <property type="entry name" value="HTH_LYSR"/>
    <property type="match status" value="1"/>
</dbReference>
<keyword evidence="1" id="KW-1133">Transmembrane helix</keyword>
<feature type="transmembrane region" description="Helical" evidence="1">
    <location>
        <begin position="12"/>
        <end position="34"/>
    </location>
</feature>
<comment type="caution">
    <text evidence="3">The sequence shown here is derived from an EMBL/GenBank/DDBJ whole genome shotgun (WGS) entry which is preliminary data.</text>
</comment>